<organism evidence="2 3">
    <name type="scientific">Pontibacillus chungwhensis BH030062</name>
    <dbReference type="NCBI Taxonomy" id="1385513"/>
    <lineage>
        <taxon>Bacteria</taxon>
        <taxon>Bacillati</taxon>
        <taxon>Bacillota</taxon>
        <taxon>Bacilli</taxon>
        <taxon>Bacillales</taxon>
        <taxon>Bacillaceae</taxon>
        <taxon>Pontibacillus</taxon>
    </lineage>
</organism>
<keyword evidence="2" id="KW-0282">Flagellum</keyword>
<reference evidence="2 3" key="1">
    <citation type="submission" date="2013-08" db="EMBL/GenBank/DDBJ databases">
        <title>Genome of Pontibacillus chungwhensis.</title>
        <authorList>
            <person name="Wang Q."/>
            <person name="Wang G."/>
        </authorList>
    </citation>
    <scope>NUCLEOTIDE SEQUENCE [LARGE SCALE GENOMIC DNA]</scope>
    <source>
        <strain evidence="2 3">BH030062</strain>
    </source>
</reference>
<accession>A0A0A2V268</accession>
<dbReference type="OrthoDB" id="165650at2"/>
<protein>
    <submittedName>
        <fullName evidence="2">Flagellar protein</fullName>
    </submittedName>
</protein>
<evidence type="ECO:0000313" key="3">
    <source>
        <dbReference type="Proteomes" id="UP000030153"/>
    </source>
</evidence>
<evidence type="ECO:0000256" key="1">
    <source>
        <dbReference type="SAM" id="MobiDB-lite"/>
    </source>
</evidence>
<sequence>MDPRIHSLQSHPPLTISSTKRTPAENGNASFKSVLQQELSGIKLSKHAQLRLKERNLYISEAEWVKMEERMREAKQKGVTDSLILMKDKALVVSTKNNTVITAMNKQEAQSQIFTNINGTIVMED</sequence>
<comment type="caution">
    <text evidence="2">The sequence shown here is derived from an EMBL/GenBank/DDBJ whole genome shotgun (WGS) entry which is preliminary data.</text>
</comment>
<keyword evidence="2" id="KW-0966">Cell projection</keyword>
<dbReference type="Pfam" id="PF12611">
    <property type="entry name" value="Flagellar_put"/>
    <property type="match status" value="1"/>
</dbReference>
<dbReference type="EMBL" id="AVBG01000001">
    <property type="protein sequence ID" value="KGP92861.1"/>
    <property type="molecule type" value="Genomic_DNA"/>
</dbReference>
<keyword evidence="3" id="KW-1185">Reference proteome</keyword>
<evidence type="ECO:0000313" key="2">
    <source>
        <dbReference type="EMBL" id="KGP92861.1"/>
    </source>
</evidence>
<proteinExistence type="predicted"/>
<dbReference type="RefSeq" id="WP_036778705.1">
    <property type="nucleotide sequence ID" value="NZ_AVBG01000001.1"/>
</dbReference>
<name>A0A0A2V268_9BACI</name>
<dbReference type="eggNOG" id="ENOG5032Y5R">
    <property type="taxonomic scope" value="Bacteria"/>
</dbReference>
<gene>
    <name evidence="2" type="ORF">N780_10960</name>
</gene>
<feature type="region of interest" description="Disordered" evidence="1">
    <location>
        <begin position="1"/>
        <end position="26"/>
    </location>
</feature>
<dbReference type="InterPro" id="IPR013367">
    <property type="entry name" value="Flagellar_put"/>
</dbReference>
<keyword evidence="2" id="KW-0969">Cilium</keyword>
<dbReference type="NCBIfam" id="TIGR02530">
    <property type="entry name" value="flg_new"/>
    <property type="match status" value="1"/>
</dbReference>
<dbReference type="AlphaFoldDB" id="A0A0A2V268"/>
<feature type="compositionally biased region" description="Polar residues" evidence="1">
    <location>
        <begin position="7"/>
        <end position="26"/>
    </location>
</feature>
<dbReference type="STRING" id="1385513.N780_10960"/>
<dbReference type="Proteomes" id="UP000030153">
    <property type="component" value="Unassembled WGS sequence"/>
</dbReference>